<accession>A0A1W1I646</accession>
<name>A0A1W1I646_9BACT</name>
<protein>
    <recommendedName>
        <fullName evidence="3">DUF72 domain-containing protein</fullName>
    </recommendedName>
</protein>
<dbReference type="PANTHER" id="PTHR30348:SF9">
    <property type="entry name" value="UPF0759 PROTEIN YECE"/>
    <property type="match status" value="1"/>
</dbReference>
<dbReference type="SUPFAM" id="SSF117396">
    <property type="entry name" value="TM1631-like"/>
    <property type="match status" value="1"/>
</dbReference>
<dbReference type="InterPro" id="IPR036520">
    <property type="entry name" value="UPF0759_sf"/>
</dbReference>
<dbReference type="EMBL" id="LT828648">
    <property type="protein sequence ID" value="SLM48470.1"/>
    <property type="molecule type" value="Genomic_DNA"/>
</dbReference>
<dbReference type="OrthoDB" id="9780310at2"/>
<dbReference type="PANTHER" id="PTHR30348">
    <property type="entry name" value="UNCHARACTERIZED PROTEIN YECE"/>
    <property type="match status" value="1"/>
</dbReference>
<keyword evidence="2" id="KW-1185">Reference proteome</keyword>
<reference evidence="1 2" key="1">
    <citation type="submission" date="2017-03" db="EMBL/GenBank/DDBJ databases">
        <authorList>
            <person name="Afonso C.L."/>
            <person name="Miller P.J."/>
            <person name="Scott M.A."/>
            <person name="Spackman E."/>
            <person name="Goraichik I."/>
            <person name="Dimitrov K.M."/>
            <person name="Suarez D.L."/>
            <person name="Swayne D.E."/>
        </authorList>
    </citation>
    <scope>NUCLEOTIDE SEQUENCE [LARGE SCALE GENOMIC DNA]</scope>
    <source>
        <strain evidence="1">Genome sequencing of Nitrospira japonica strain NJ11</strain>
    </source>
</reference>
<gene>
    <name evidence="1" type="ORF">NSJP_2298</name>
</gene>
<sequence length="297" mass="33549">MNSLSDLVRFGTSSWAYEGWQGLVYHRAYPKGRFSQDTLAEYAAHTFHDGESPLFRTVGIDHSFYHPADANQLAHYAGQVPDGFHFCQKVWEDITVPAYANLPRYGARAGKSNPHFLDVSLFHESVLTPSITGLGGKLGPFIFEFQRWGIEAPAFLNQLDQFLERLPSGQRYAVEIRNPALLGRRYADILRARNVAHVYNHWTSMPPLASQHQVLDRRFSASFAVLRLLTPLGLAYEKAVARYKPYNRVVQEQPRMRQDTVLIIKQAVHEGIPIYVLANNRAEGCSPLTVQALKAAL</sequence>
<dbReference type="RefSeq" id="WP_080886843.1">
    <property type="nucleotide sequence ID" value="NZ_LT828648.1"/>
</dbReference>
<dbReference type="Gene3D" id="3.20.20.410">
    <property type="entry name" value="Protein of unknown function UPF0759"/>
    <property type="match status" value="1"/>
</dbReference>
<dbReference type="STRING" id="1325564.NSJP_2298"/>
<organism evidence="1 2">
    <name type="scientific">Nitrospira japonica</name>
    <dbReference type="NCBI Taxonomy" id="1325564"/>
    <lineage>
        <taxon>Bacteria</taxon>
        <taxon>Pseudomonadati</taxon>
        <taxon>Nitrospirota</taxon>
        <taxon>Nitrospiria</taxon>
        <taxon>Nitrospirales</taxon>
        <taxon>Nitrospiraceae</taxon>
        <taxon>Nitrospira</taxon>
    </lineage>
</organism>
<evidence type="ECO:0000313" key="1">
    <source>
        <dbReference type="EMBL" id="SLM48470.1"/>
    </source>
</evidence>
<dbReference type="KEGG" id="nja:NSJP_2298"/>
<evidence type="ECO:0008006" key="3">
    <source>
        <dbReference type="Google" id="ProtNLM"/>
    </source>
</evidence>
<dbReference type="Proteomes" id="UP000192042">
    <property type="component" value="Chromosome I"/>
</dbReference>
<dbReference type="InterPro" id="IPR002763">
    <property type="entry name" value="DUF72"/>
</dbReference>
<evidence type="ECO:0000313" key="2">
    <source>
        <dbReference type="Proteomes" id="UP000192042"/>
    </source>
</evidence>
<proteinExistence type="predicted"/>
<dbReference type="AlphaFoldDB" id="A0A1W1I646"/>
<dbReference type="Pfam" id="PF01904">
    <property type="entry name" value="DUF72"/>
    <property type="match status" value="1"/>
</dbReference>